<proteinExistence type="predicted"/>
<dbReference type="PROSITE" id="PS51257">
    <property type="entry name" value="PROKAR_LIPOPROTEIN"/>
    <property type="match status" value="1"/>
</dbReference>
<dbReference type="Gene3D" id="3.60.15.10">
    <property type="entry name" value="Ribonuclease Z/Hydroxyacylglutathione hydrolase-like"/>
    <property type="match status" value="1"/>
</dbReference>
<protein>
    <submittedName>
        <fullName evidence="2">Pyrroloquinoline quinone biosynthesis protein B</fullName>
    </submittedName>
</protein>
<dbReference type="OrthoDB" id="9800940at2"/>
<name>A0A285MYS4_9FLAO</name>
<dbReference type="Proteomes" id="UP000219048">
    <property type="component" value="Unassembled WGS sequence"/>
</dbReference>
<dbReference type="Pfam" id="PF12706">
    <property type="entry name" value="Lactamase_B_2"/>
    <property type="match status" value="1"/>
</dbReference>
<dbReference type="PANTHER" id="PTHR42663:SF6">
    <property type="entry name" value="HYDROLASE C777.06C-RELATED"/>
    <property type="match status" value="1"/>
</dbReference>
<dbReference type="RefSeq" id="WP_097047256.1">
    <property type="nucleotide sequence ID" value="NZ_OBEH01000007.1"/>
</dbReference>
<dbReference type="AlphaFoldDB" id="A0A285MYS4"/>
<organism evidence="2 3">
    <name type="scientific">Flagellimonas pacifica</name>
    <dbReference type="NCBI Taxonomy" id="1247520"/>
    <lineage>
        <taxon>Bacteria</taxon>
        <taxon>Pseudomonadati</taxon>
        <taxon>Bacteroidota</taxon>
        <taxon>Flavobacteriia</taxon>
        <taxon>Flavobacteriales</taxon>
        <taxon>Flavobacteriaceae</taxon>
        <taxon>Flagellimonas</taxon>
    </lineage>
</organism>
<reference evidence="3" key="1">
    <citation type="submission" date="2017-09" db="EMBL/GenBank/DDBJ databases">
        <authorList>
            <person name="Varghese N."/>
            <person name="Submissions S."/>
        </authorList>
    </citation>
    <scope>NUCLEOTIDE SEQUENCE [LARGE SCALE GENOMIC DNA]</scope>
    <source>
        <strain evidence="3">DSM 25885</strain>
    </source>
</reference>
<evidence type="ECO:0000313" key="2">
    <source>
        <dbReference type="EMBL" id="SNZ01823.1"/>
    </source>
</evidence>
<feature type="domain" description="Metallo-beta-lactamase" evidence="1">
    <location>
        <begin position="83"/>
        <end position="281"/>
    </location>
</feature>
<dbReference type="EMBL" id="OBEH01000007">
    <property type="protein sequence ID" value="SNZ01823.1"/>
    <property type="molecule type" value="Genomic_DNA"/>
</dbReference>
<gene>
    <name evidence="2" type="ORF">SAMN06265377_3670</name>
</gene>
<dbReference type="InterPro" id="IPR001279">
    <property type="entry name" value="Metallo-B-lactamas"/>
</dbReference>
<dbReference type="PANTHER" id="PTHR42663">
    <property type="entry name" value="HYDROLASE C777.06C-RELATED-RELATED"/>
    <property type="match status" value="1"/>
</dbReference>
<evidence type="ECO:0000259" key="1">
    <source>
        <dbReference type="Pfam" id="PF12706"/>
    </source>
</evidence>
<keyword evidence="3" id="KW-1185">Reference proteome</keyword>
<evidence type="ECO:0000313" key="3">
    <source>
        <dbReference type="Proteomes" id="UP000219048"/>
    </source>
</evidence>
<dbReference type="SUPFAM" id="SSF56281">
    <property type="entry name" value="Metallo-hydrolase/oxidoreductase"/>
    <property type="match status" value="1"/>
</dbReference>
<accession>A0A285MYS4</accession>
<dbReference type="InterPro" id="IPR036866">
    <property type="entry name" value="RibonucZ/Hydroxyglut_hydro"/>
</dbReference>
<sequence length="317" mass="36048">MKHCLLIILLFSIACNNKVKQEKEAFSEPDASVALYVLGTVQDAGSPHIDCQKECCSVLFKNPDPDRKVVALGLVDHENGKSFLFEATPDIPTQLRLLRDFSGNENDIPDGIFLTHAHIGHYTGLMYLGREAKGANQVPVYAMPKMKSFLETNGPWNQLVTLNNINLQQIQDETPLQLTSNITVVPFSVPHRDEYSETVGYKIMGPNKSVLFIPDIDKWHKWKKNIVEEIKKVDFAFLDASFFDEKEINNRNVSEIPHPFVIESMKLFDELSDEEKAKVHFIHFNHTNPLLKPKSSEFSSVLIQGHKVAKFRQKFAL</sequence>